<dbReference type="Proteomes" id="UP000610746">
    <property type="component" value="Unassembled WGS sequence"/>
</dbReference>
<name>A0A8J8K8G4_9FLAO</name>
<feature type="signal peptide" evidence="1">
    <location>
        <begin position="1"/>
        <end position="19"/>
    </location>
</feature>
<keyword evidence="1" id="KW-0732">Signal</keyword>
<dbReference type="AlphaFoldDB" id="A0A8J8K8G4"/>
<comment type="caution">
    <text evidence="2">The sequence shown here is derived from an EMBL/GenBank/DDBJ whole genome shotgun (WGS) entry which is preliminary data.</text>
</comment>
<accession>A0A8J8K8G4</accession>
<reference evidence="2" key="1">
    <citation type="submission" date="2020-05" db="EMBL/GenBank/DDBJ databases">
        <title>Genomic Encyclopedia of Type Strains, Phase IV (KMG-V): Genome sequencing to study the core and pangenomes of soil and plant-associated prokaryotes.</title>
        <authorList>
            <person name="Whitman W."/>
        </authorList>
    </citation>
    <scope>NUCLEOTIDE SEQUENCE</scope>
    <source>
        <strain evidence="2">16F</strain>
    </source>
</reference>
<evidence type="ECO:0000313" key="2">
    <source>
        <dbReference type="EMBL" id="NRS92958.1"/>
    </source>
</evidence>
<dbReference type="EMBL" id="JABSNO010000014">
    <property type="protein sequence ID" value="NRS92958.1"/>
    <property type="molecule type" value="Genomic_DNA"/>
</dbReference>
<evidence type="ECO:0000313" key="3">
    <source>
        <dbReference type="Proteomes" id="UP000610746"/>
    </source>
</evidence>
<dbReference type="InterPro" id="IPR027268">
    <property type="entry name" value="Peptidase_M4/M1_CTD_sf"/>
</dbReference>
<dbReference type="Gene3D" id="1.10.390.10">
    <property type="entry name" value="Neutral Protease Domain 2"/>
    <property type="match status" value="1"/>
</dbReference>
<gene>
    <name evidence="2" type="ORF">HNQ03_002042</name>
</gene>
<proteinExistence type="predicted"/>
<feature type="chain" id="PRO_5035250220" description="Aminopeptidase" evidence="1">
    <location>
        <begin position="20"/>
        <end position="939"/>
    </location>
</feature>
<organism evidence="2 3">
    <name type="scientific">Frigoriflavimonas asaccharolytica</name>
    <dbReference type="NCBI Taxonomy" id="2735899"/>
    <lineage>
        <taxon>Bacteria</taxon>
        <taxon>Pseudomonadati</taxon>
        <taxon>Bacteroidota</taxon>
        <taxon>Flavobacteriia</taxon>
        <taxon>Flavobacteriales</taxon>
        <taxon>Weeksellaceae</taxon>
        <taxon>Frigoriflavimonas</taxon>
    </lineage>
</organism>
<dbReference type="RefSeq" id="WP_173779544.1">
    <property type="nucleotide sequence ID" value="NZ_JABSNO010000014.1"/>
</dbReference>
<keyword evidence="3" id="KW-1185">Reference proteome</keyword>
<protein>
    <recommendedName>
        <fullName evidence="4">Aminopeptidase</fullName>
    </recommendedName>
</protein>
<evidence type="ECO:0008006" key="4">
    <source>
        <dbReference type="Google" id="ProtNLM"/>
    </source>
</evidence>
<evidence type="ECO:0000256" key="1">
    <source>
        <dbReference type="SAM" id="SignalP"/>
    </source>
</evidence>
<sequence length="939" mass="109433">MKKNLILFLLFVFVAEFSAQQDSIYIQAKLSSDYKTLIVSQDIVYHNKNQTDVNEVKLLNWIAAYKNKGTALSERKLEDRDRELYFSNKNELGKLESLDIRCDDFSIKSAIDLTKENIYFSLNKPLQSGESINLHLEYTLKLPSISFTGYGISTNQVALKYFFLVPDSFEKGERKDRFYNDIEETANYNTHWKIQLELPNAEYAESNLPEILPNYFEGILKTDPEIFISKTKFQKINVPLDGANIPVVFGYNVNAEILENLEFYAPLHLKFINDRTGSLPQKIFISEKFRNKEEFVGIKSLKFWKFNFELFTESEQVDLDYFSILSQKVMEETFAVNKNENHWMTNGLQSYLEIQYLKKFYSESKLLGKLPETKLLGIKPLKLFHASDLNLSDRYGLSYQYMMTQNLDQKIGENFKDLSNFNSNAISGFETGSLFNFVAEKMGELNFETFLKNFLVENKDALLSSEEFLNQLSTKSNGSSNFFEEYISEKQRVNFKTKSFEREDGKLLVRIKKNTNLAVPFQLKTFSENGEVQSYWYDTPSKKTDEYYEVPDKNAYKIEVNEGNSFPESSLRDNYLYTKGIFSNMKKIKFKLLKDIPNPEYNEIYLNPRLAFNAYDRILLGLNFKNKSLFDQNFEYSLTPYYSTGTQEIAGSGSVVYKIRPSESFFRSLNFGVAGSFFHYDFDLAYQKYSAFASIDWAKNPRSAINRSFSLSYNHFEKDLSARAILNNEYDKYNLFNVNFGYSDNKLIHEKYFSTSYQLMEDFNKISAEAFYRWEFAKNKKMSFRLFAGYFLENNTRNSEFDFGISRVSNYSFSYNLVGQSATSGILSQQFILADAGFKSFIDTTANQFITSVNVNSHVWKLFDVYADVGFYKNKSVPSKFIYDTGVKVKIIPDFIEFFLPVYSTLGFEPSFKDYFSRVRFSLVLNFSSLVNTLRRGYY</sequence>